<feature type="domain" description="N-acetyltransferase" evidence="1">
    <location>
        <begin position="129"/>
        <end position="260"/>
    </location>
</feature>
<dbReference type="InterPro" id="IPR000182">
    <property type="entry name" value="GNAT_dom"/>
</dbReference>
<dbReference type="InterPro" id="IPR016181">
    <property type="entry name" value="Acyl_CoA_acyltransferase"/>
</dbReference>
<comment type="caution">
    <text evidence="2">The sequence shown here is derived from an EMBL/GenBank/DDBJ whole genome shotgun (WGS) entry which is preliminary data.</text>
</comment>
<organism evidence="2 3">
    <name type="scientific">Nonomuraea indica</name>
    <dbReference type="NCBI Taxonomy" id="1581193"/>
    <lineage>
        <taxon>Bacteria</taxon>
        <taxon>Bacillati</taxon>
        <taxon>Actinomycetota</taxon>
        <taxon>Actinomycetes</taxon>
        <taxon>Streptosporangiales</taxon>
        <taxon>Streptosporangiaceae</taxon>
        <taxon>Nonomuraea</taxon>
    </lineage>
</organism>
<gene>
    <name evidence="2" type="ORF">ACIBP5_23350</name>
</gene>
<protein>
    <submittedName>
        <fullName evidence="2">GNAT family N-acetyltransferase</fullName>
    </submittedName>
</protein>
<proteinExistence type="predicted"/>
<accession>A0ABW8AAB0</accession>
<dbReference type="Pfam" id="PF08445">
    <property type="entry name" value="FR47"/>
    <property type="match status" value="1"/>
</dbReference>
<sequence>MLRELRTLDEVRAACGDDDLPVWGAQGLRDGARAWALGDAVVTAARDISRRDRLAVWGGTSCAVELVRHALGEVGPSFRPFGEAGLLAEVTAKIDGLEVSGGFSWMSLPGPWAGGAAGGANPPADGPPEDVGWLGPQDAEEVRALLAGHAPSSYAVPGGPGVRRWAGLRVAGRLAAVAADAWSAPSVGFLAGVATAAPLRGRGLAARVCAWVSRELVAEHGRAALMVDDDNPAAIGVYERLGYRRRRVLAVHVTAGTPDS</sequence>
<keyword evidence="3" id="KW-1185">Reference proteome</keyword>
<dbReference type="PROSITE" id="PS51186">
    <property type="entry name" value="GNAT"/>
    <property type="match status" value="1"/>
</dbReference>
<evidence type="ECO:0000313" key="3">
    <source>
        <dbReference type="Proteomes" id="UP001612928"/>
    </source>
</evidence>
<dbReference type="Proteomes" id="UP001612928">
    <property type="component" value="Unassembled WGS sequence"/>
</dbReference>
<dbReference type="SUPFAM" id="SSF55729">
    <property type="entry name" value="Acyl-CoA N-acyltransferases (Nat)"/>
    <property type="match status" value="1"/>
</dbReference>
<evidence type="ECO:0000259" key="1">
    <source>
        <dbReference type="PROSITE" id="PS51186"/>
    </source>
</evidence>
<dbReference type="RefSeq" id="WP_397022929.1">
    <property type="nucleotide sequence ID" value="NZ_JBITMB010000005.1"/>
</dbReference>
<dbReference type="Gene3D" id="3.40.630.30">
    <property type="match status" value="1"/>
</dbReference>
<dbReference type="InterPro" id="IPR013653">
    <property type="entry name" value="GCN5-like_dom"/>
</dbReference>
<evidence type="ECO:0000313" key="2">
    <source>
        <dbReference type="EMBL" id="MFI7442916.1"/>
    </source>
</evidence>
<reference evidence="2 3" key="1">
    <citation type="submission" date="2024-10" db="EMBL/GenBank/DDBJ databases">
        <title>The Natural Products Discovery Center: Release of the First 8490 Sequenced Strains for Exploring Actinobacteria Biosynthetic Diversity.</title>
        <authorList>
            <person name="Kalkreuter E."/>
            <person name="Kautsar S.A."/>
            <person name="Yang D."/>
            <person name="Bader C.D."/>
            <person name="Teijaro C.N."/>
            <person name="Fluegel L."/>
            <person name="Davis C.M."/>
            <person name="Simpson J.R."/>
            <person name="Lauterbach L."/>
            <person name="Steele A.D."/>
            <person name="Gui C."/>
            <person name="Meng S."/>
            <person name="Li G."/>
            <person name="Viehrig K."/>
            <person name="Ye F."/>
            <person name="Su P."/>
            <person name="Kiefer A.F."/>
            <person name="Nichols A."/>
            <person name="Cepeda A.J."/>
            <person name="Yan W."/>
            <person name="Fan B."/>
            <person name="Jiang Y."/>
            <person name="Adhikari A."/>
            <person name="Zheng C.-J."/>
            <person name="Schuster L."/>
            <person name="Cowan T.M."/>
            <person name="Smanski M.J."/>
            <person name="Chevrette M.G."/>
            <person name="De Carvalho L.P.S."/>
            <person name="Shen B."/>
        </authorList>
    </citation>
    <scope>NUCLEOTIDE SEQUENCE [LARGE SCALE GENOMIC DNA]</scope>
    <source>
        <strain evidence="2 3">NPDC049503</strain>
    </source>
</reference>
<dbReference type="EMBL" id="JBITMB010000005">
    <property type="protein sequence ID" value="MFI7442916.1"/>
    <property type="molecule type" value="Genomic_DNA"/>
</dbReference>
<name>A0ABW8AAB0_9ACTN</name>